<evidence type="ECO:0000256" key="2">
    <source>
        <dbReference type="SAM" id="MobiDB-lite"/>
    </source>
</evidence>
<protein>
    <submittedName>
        <fullName evidence="6">Uncharacterized protein</fullName>
    </submittedName>
</protein>
<dbReference type="PROSITE" id="PS50106">
    <property type="entry name" value="PDZ"/>
    <property type="match status" value="1"/>
</dbReference>
<dbReference type="Pfam" id="PF10534">
    <property type="entry name" value="CRIC_ras_sig"/>
    <property type="match status" value="1"/>
</dbReference>
<dbReference type="CDD" id="cd06748">
    <property type="entry name" value="PDZ_CNK1_2_3-like"/>
    <property type="match status" value="1"/>
</dbReference>
<dbReference type="PANTHER" id="PTHR12844">
    <property type="entry name" value="CONNECTOR ENCHANCER OF KINASE SUPPRESSOR OF RAS"/>
    <property type="match status" value="1"/>
</dbReference>
<accession>A0A4W5M8Y5</accession>
<dbReference type="InterPro" id="IPR013761">
    <property type="entry name" value="SAM/pointed_sf"/>
</dbReference>
<sequence length="269" mass="29831">MLRLDDSLQQYVANFEQEKISGEQLLKISHQDLEELGVARIGHQELVLEAVDLLCALNYGVETDNLKGLVVRMRAASNSLHMSTSDRRKSPTYDGSTSRKPPNDFLTSVVELIGAAKSLLAWLDRTPLTGISDFTSTKNKIIQLCLDLTTTVQQDYTVYQMEEKILEVSKVLNSICDQTVRTTSDPLMSQSACLDEVQLNNLKPGEGLGMYIKSTYDGLHVITGTTEHSPADMTRKIHGGDEVIQVNQQTVVSTQHLLSDTCHTHHSSN</sequence>
<reference evidence="6" key="3">
    <citation type="submission" date="2025-09" db="UniProtKB">
        <authorList>
            <consortium name="Ensembl"/>
        </authorList>
    </citation>
    <scope>IDENTIFICATION</scope>
</reference>
<evidence type="ECO:0000259" key="5">
    <source>
        <dbReference type="PROSITE" id="PS51290"/>
    </source>
</evidence>
<dbReference type="SUPFAM" id="SSF50156">
    <property type="entry name" value="PDZ domain-like"/>
    <property type="match status" value="1"/>
</dbReference>
<dbReference type="Pfam" id="PF00536">
    <property type="entry name" value="SAM_1"/>
    <property type="match status" value="1"/>
</dbReference>
<dbReference type="PANTHER" id="PTHR12844:SF17">
    <property type="entry name" value="CONNECTOR ENHANCER OF KINASE SUPPRESSOR OF RAS 3"/>
    <property type="match status" value="1"/>
</dbReference>
<dbReference type="Gene3D" id="2.30.42.10">
    <property type="match status" value="1"/>
</dbReference>
<dbReference type="InterPro" id="IPR017874">
    <property type="entry name" value="CRIC_domain"/>
</dbReference>
<organism evidence="6 7">
    <name type="scientific">Hucho hucho</name>
    <name type="common">huchen</name>
    <dbReference type="NCBI Taxonomy" id="62062"/>
    <lineage>
        <taxon>Eukaryota</taxon>
        <taxon>Metazoa</taxon>
        <taxon>Chordata</taxon>
        <taxon>Craniata</taxon>
        <taxon>Vertebrata</taxon>
        <taxon>Euteleostomi</taxon>
        <taxon>Actinopterygii</taxon>
        <taxon>Neopterygii</taxon>
        <taxon>Teleostei</taxon>
        <taxon>Protacanthopterygii</taxon>
        <taxon>Salmoniformes</taxon>
        <taxon>Salmonidae</taxon>
        <taxon>Salmoninae</taxon>
        <taxon>Hucho</taxon>
    </lineage>
</organism>
<dbReference type="InterPro" id="IPR051566">
    <property type="entry name" value="CNKSR"/>
</dbReference>
<dbReference type="Gene3D" id="1.10.150.50">
    <property type="entry name" value="Transcription Factor, Ets-1"/>
    <property type="match status" value="1"/>
</dbReference>
<dbReference type="Proteomes" id="UP000314982">
    <property type="component" value="Unassembled WGS sequence"/>
</dbReference>
<evidence type="ECO:0000259" key="3">
    <source>
        <dbReference type="PROSITE" id="PS50105"/>
    </source>
</evidence>
<keyword evidence="7" id="KW-1185">Reference proteome</keyword>
<dbReference type="SUPFAM" id="SSF47769">
    <property type="entry name" value="SAM/Pointed domain"/>
    <property type="match status" value="1"/>
</dbReference>
<feature type="domain" description="SAM" evidence="3">
    <location>
        <begin position="1"/>
        <end position="57"/>
    </location>
</feature>
<dbReference type="SMART" id="SM00454">
    <property type="entry name" value="SAM"/>
    <property type="match status" value="1"/>
</dbReference>
<dbReference type="AlphaFoldDB" id="A0A4W5M8Y5"/>
<dbReference type="PROSITE" id="PS51290">
    <property type="entry name" value="CRIC"/>
    <property type="match status" value="1"/>
</dbReference>
<evidence type="ECO:0000256" key="1">
    <source>
        <dbReference type="ARBA" id="ARBA00009498"/>
    </source>
</evidence>
<proteinExistence type="inferred from homology"/>
<feature type="region of interest" description="Disordered" evidence="2">
    <location>
        <begin position="81"/>
        <end position="100"/>
    </location>
</feature>
<evidence type="ECO:0000259" key="4">
    <source>
        <dbReference type="PROSITE" id="PS50106"/>
    </source>
</evidence>
<comment type="similarity">
    <text evidence="1">Belongs to the CNKSR family.</text>
</comment>
<reference evidence="7" key="1">
    <citation type="submission" date="2018-06" db="EMBL/GenBank/DDBJ databases">
        <title>Genome assembly of Danube salmon.</title>
        <authorList>
            <person name="Macqueen D.J."/>
            <person name="Gundappa M.K."/>
        </authorList>
    </citation>
    <scope>NUCLEOTIDE SEQUENCE [LARGE SCALE GENOMIC DNA]</scope>
</reference>
<name>A0A4W5M8Y5_9TELE</name>
<dbReference type="GeneTree" id="ENSGT00940000163429"/>
<dbReference type="InterPro" id="IPR036034">
    <property type="entry name" value="PDZ_sf"/>
</dbReference>
<dbReference type="InterPro" id="IPR001660">
    <property type="entry name" value="SAM"/>
</dbReference>
<dbReference type="InterPro" id="IPR001478">
    <property type="entry name" value="PDZ"/>
</dbReference>
<reference evidence="6" key="2">
    <citation type="submission" date="2025-08" db="UniProtKB">
        <authorList>
            <consortium name="Ensembl"/>
        </authorList>
    </citation>
    <scope>IDENTIFICATION</scope>
</reference>
<feature type="domain" description="PDZ" evidence="4">
    <location>
        <begin position="196"/>
        <end position="256"/>
    </location>
</feature>
<dbReference type="Ensembl" id="ENSHHUT00000035151.1">
    <property type="protein sequence ID" value="ENSHHUP00000033795.1"/>
    <property type="gene ID" value="ENSHHUG00000021302.1"/>
</dbReference>
<dbReference type="Pfam" id="PF00595">
    <property type="entry name" value="PDZ"/>
    <property type="match status" value="1"/>
</dbReference>
<feature type="domain" description="CRIC" evidence="5">
    <location>
        <begin position="65"/>
        <end position="159"/>
    </location>
</feature>
<evidence type="ECO:0000313" key="7">
    <source>
        <dbReference type="Proteomes" id="UP000314982"/>
    </source>
</evidence>
<dbReference type="PROSITE" id="PS50105">
    <property type="entry name" value="SAM_DOMAIN"/>
    <property type="match status" value="1"/>
</dbReference>
<evidence type="ECO:0000313" key="6">
    <source>
        <dbReference type="Ensembl" id="ENSHHUP00000033795.1"/>
    </source>
</evidence>